<name>L9KPI5_TUPCH</name>
<dbReference type="EMBL" id="KB320797">
    <property type="protein sequence ID" value="ELW63062.1"/>
    <property type="molecule type" value="Genomic_DNA"/>
</dbReference>
<evidence type="ECO:0000313" key="2">
    <source>
        <dbReference type="EMBL" id="ELW63062.1"/>
    </source>
</evidence>
<organism evidence="2 3">
    <name type="scientific">Tupaia chinensis</name>
    <name type="common">Chinese tree shrew</name>
    <name type="synonym">Tupaia belangeri chinensis</name>
    <dbReference type="NCBI Taxonomy" id="246437"/>
    <lineage>
        <taxon>Eukaryota</taxon>
        <taxon>Metazoa</taxon>
        <taxon>Chordata</taxon>
        <taxon>Craniata</taxon>
        <taxon>Vertebrata</taxon>
        <taxon>Euteleostomi</taxon>
        <taxon>Mammalia</taxon>
        <taxon>Eutheria</taxon>
        <taxon>Euarchontoglires</taxon>
        <taxon>Scandentia</taxon>
        <taxon>Tupaiidae</taxon>
        <taxon>Tupaia</taxon>
    </lineage>
</organism>
<feature type="compositionally biased region" description="Pro residues" evidence="1">
    <location>
        <begin position="78"/>
        <end position="100"/>
    </location>
</feature>
<dbReference type="Proteomes" id="UP000011518">
    <property type="component" value="Unassembled WGS sequence"/>
</dbReference>
<reference evidence="3" key="2">
    <citation type="journal article" date="2013" name="Nat. Commun.">
        <title>Genome of the Chinese tree shrew.</title>
        <authorList>
            <person name="Fan Y."/>
            <person name="Huang Z.Y."/>
            <person name="Cao C.C."/>
            <person name="Chen C.S."/>
            <person name="Chen Y.X."/>
            <person name="Fan D.D."/>
            <person name="He J."/>
            <person name="Hou H.L."/>
            <person name="Hu L."/>
            <person name="Hu X.T."/>
            <person name="Jiang X.T."/>
            <person name="Lai R."/>
            <person name="Lang Y.S."/>
            <person name="Liang B."/>
            <person name="Liao S.G."/>
            <person name="Mu D."/>
            <person name="Ma Y.Y."/>
            <person name="Niu Y.Y."/>
            <person name="Sun X.Q."/>
            <person name="Xia J.Q."/>
            <person name="Xiao J."/>
            <person name="Xiong Z.Q."/>
            <person name="Xu L."/>
            <person name="Yang L."/>
            <person name="Zhang Y."/>
            <person name="Zhao W."/>
            <person name="Zhao X.D."/>
            <person name="Zheng Y.T."/>
            <person name="Zhou J.M."/>
            <person name="Zhu Y.B."/>
            <person name="Zhang G.J."/>
            <person name="Wang J."/>
            <person name="Yao Y.G."/>
        </authorList>
    </citation>
    <scope>NUCLEOTIDE SEQUENCE [LARGE SCALE GENOMIC DNA]</scope>
</reference>
<gene>
    <name evidence="2" type="ORF">TREES_T100001791</name>
</gene>
<feature type="region of interest" description="Disordered" evidence="1">
    <location>
        <begin position="1"/>
        <end position="116"/>
    </location>
</feature>
<dbReference type="AlphaFoldDB" id="L9KPI5"/>
<evidence type="ECO:0000313" key="3">
    <source>
        <dbReference type="Proteomes" id="UP000011518"/>
    </source>
</evidence>
<keyword evidence="3" id="KW-1185">Reference proteome</keyword>
<dbReference type="InParanoid" id="L9KPI5"/>
<evidence type="ECO:0000256" key="1">
    <source>
        <dbReference type="SAM" id="MobiDB-lite"/>
    </source>
</evidence>
<reference evidence="3" key="1">
    <citation type="submission" date="2012-07" db="EMBL/GenBank/DDBJ databases">
        <title>Genome of the Chinese tree shrew, a rising model animal genetically related to primates.</title>
        <authorList>
            <person name="Zhang G."/>
            <person name="Fan Y."/>
            <person name="Yao Y."/>
            <person name="Huang Z."/>
        </authorList>
    </citation>
    <scope>NUCLEOTIDE SEQUENCE [LARGE SCALE GENOMIC DNA]</scope>
</reference>
<proteinExistence type="predicted"/>
<sequence>MGNSSGSGAPNLPTPGGILPTSRCPRGSEVALARSRGAGGRGGGLMVAAELEVDASRVPGERSPGRGGDSPTGCGPRVPVPGLPAAAPPPPPGPPPPPPQSSFTTQDSCTLGQTRTQCDPEKKAVAQVLENCSIFNWMGHGGGGGGTNRTVPFPPLGAGCSSSEHPNRSIPSAALWFNHCAQSLNLHIRKFVLRAPGKELLSLGKKCSPFAEHGDTPALGSWEEAQTLRSLDTPTGALGQSIAP</sequence>
<protein>
    <submittedName>
        <fullName evidence="2">Uncharacterized protein</fullName>
    </submittedName>
</protein>
<accession>L9KPI5</accession>
<feature type="compositionally biased region" description="Polar residues" evidence="1">
    <location>
        <begin position="101"/>
        <end position="116"/>
    </location>
</feature>